<dbReference type="PANTHER" id="PTHR12510">
    <property type="entry name" value="TROPONIN C-AKIN-1 PROTEIN"/>
    <property type="match status" value="1"/>
</dbReference>
<evidence type="ECO:0000313" key="6">
    <source>
        <dbReference type="Proteomes" id="UP000007110"/>
    </source>
</evidence>
<dbReference type="OMA" id="NEKLECW"/>
<organism evidence="5 6">
    <name type="scientific">Strongylocentrotus purpuratus</name>
    <name type="common">Purple sea urchin</name>
    <dbReference type="NCBI Taxonomy" id="7668"/>
    <lineage>
        <taxon>Eukaryota</taxon>
        <taxon>Metazoa</taxon>
        <taxon>Echinodermata</taxon>
        <taxon>Eleutherozoa</taxon>
        <taxon>Echinozoa</taxon>
        <taxon>Echinoidea</taxon>
        <taxon>Euechinoidea</taxon>
        <taxon>Echinacea</taxon>
        <taxon>Camarodonta</taxon>
        <taxon>Echinidea</taxon>
        <taxon>Strongylocentrotidae</taxon>
        <taxon>Strongylocentrotus</taxon>
    </lineage>
</organism>
<dbReference type="AlphaFoldDB" id="A0A7M7LPN4"/>
<protein>
    <recommendedName>
        <fullName evidence="3">Gamma-glutamylcyclotransferase family protein</fullName>
    </recommendedName>
</protein>
<dbReference type="CDD" id="cd06661">
    <property type="entry name" value="GGCT_like"/>
    <property type="match status" value="1"/>
</dbReference>
<accession>A0A7M7LPN4</accession>
<feature type="domain" description="Gamma-glutamylcyclotransferase AIG2-like" evidence="4">
    <location>
        <begin position="5"/>
        <end position="130"/>
    </location>
</feature>
<comment type="similarity">
    <text evidence="1 3">Belongs to the gamma-glutamylcyclotransferase family.</text>
</comment>
<dbReference type="KEGG" id="spu:100891432"/>
<dbReference type="InterPro" id="IPR013024">
    <property type="entry name" value="GGCT-like"/>
</dbReference>
<dbReference type="OrthoDB" id="113620at2759"/>
<dbReference type="Pfam" id="PF06094">
    <property type="entry name" value="GGACT"/>
    <property type="match status" value="1"/>
</dbReference>
<dbReference type="GO" id="GO:0061929">
    <property type="term" value="F:gamma-glutamylaminecyclotransferase activity"/>
    <property type="evidence" value="ECO:0007669"/>
    <property type="project" value="InterPro"/>
</dbReference>
<dbReference type="Gene3D" id="3.10.490.10">
    <property type="entry name" value="Gamma-glutamyl cyclotransferase-like"/>
    <property type="match status" value="1"/>
</dbReference>
<dbReference type="RefSeq" id="XP_003729532.1">
    <property type="nucleotide sequence ID" value="XM_003729484.3"/>
</dbReference>
<dbReference type="InterPro" id="IPR036568">
    <property type="entry name" value="GGCT-like_sf"/>
</dbReference>
<dbReference type="InterPro" id="IPR039126">
    <property type="entry name" value="GGACT"/>
</dbReference>
<reference evidence="6" key="1">
    <citation type="submission" date="2015-02" db="EMBL/GenBank/DDBJ databases">
        <title>Genome sequencing for Strongylocentrotus purpuratus.</title>
        <authorList>
            <person name="Murali S."/>
            <person name="Liu Y."/>
            <person name="Vee V."/>
            <person name="English A."/>
            <person name="Wang M."/>
            <person name="Skinner E."/>
            <person name="Han Y."/>
            <person name="Muzny D.M."/>
            <person name="Worley K.C."/>
            <person name="Gibbs R.A."/>
        </authorList>
    </citation>
    <scope>NUCLEOTIDE SEQUENCE</scope>
</reference>
<dbReference type="SUPFAM" id="SSF110857">
    <property type="entry name" value="Gamma-glutamyl cyclotransferase-like"/>
    <property type="match status" value="1"/>
</dbReference>
<dbReference type="EnsemblMetazoa" id="XM_003729484">
    <property type="protein sequence ID" value="XP_003729532"/>
    <property type="gene ID" value="LOC100891432"/>
</dbReference>
<dbReference type="GeneID" id="100891432"/>
<dbReference type="InParanoid" id="A0A7M7LPN4"/>
<evidence type="ECO:0000256" key="3">
    <source>
        <dbReference type="RuleBase" id="RU367036"/>
    </source>
</evidence>
<dbReference type="Proteomes" id="UP000007110">
    <property type="component" value="Unassembled WGS sequence"/>
</dbReference>
<sequence>MANRVFVYGTLKTGQPNHSMIPGAGSVRCRFFGTGKTETKWPLVIATKYNIPFLLDCEGEGHNVYGEVYEVDDDLLAHLDEVEGCPDSYERRKIVIGMDKIADGSEPNTLDCWCYLLPRYRPSVLSLEKYESYDSNGAHGKQFDKTKGPGEPLEAVHKEIAMLRIR</sequence>
<dbReference type="GO" id="GO:0005829">
    <property type="term" value="C:cytosol"/>
    <property type="evidence" value="ECO:0000318"/>
    <property type="project" value="GO_Central"/>
</dbReference>
<feature type="active site" description="Proton acceptor" evidence="2">
    <location>
        <position position="83"/>
    </location>
</feature>
<evidence type="ECO:0000256" key="2">
    <source>
        <dbReference type="PIRSR" id="PIRSR639126-1"/>
    </source>
</evidence>
<evidence type="ECO:0000259" key="4">
    <source>
        <dbReference type="Pfam" id="PF06094"/>
    </source>
</evidence>
<dbReference type="InterPro" id="IPR009288">
    <property type="entry name" value="AIG2-like_dom"/>
</dbReference>
<name>A0A7M7LPN4_STRPU</name>
<evidence type="ECO:0000256" key="1">
    <source>
        <dbReference type="ARBA" id="ARBA00008861"/>
    </source>
</evidence>
<dbReference type="PANTHER" id="PTHR12510:SF4">
    <property type="entry name" value="GAMMA-GLUTAMYLAMINECYCLOTRANSFERASE"/>
    <property type="match status" value="1"/>
</dbReference>
<dbReference type="FunCoup" id="A0A7M7LPN4">
    <property type="interactions" value="276"/>
</dbReference>
<reference evidence="5" key="2">
    <citation type="submission" date="2021-01" db="UniProtKB">
        <authorList>
            <consortium name="EnsemblMetazoa"/>
        </authorList>
    </citation>
    <scope>IDENTIFICATION</scope>
</reference>
<proteinExistence type="inferred from homology"/>
<evidence type="ECO:0000313" key="5">
    <source>
        <dbReference type="EnsemblMetazoa" id="XP_003729532"/>
    </source>
</evidence>
<keyword evidence="6" id="KW-1185">Reference proteome</keyword>